<accession>A0A4P8YPK2</accession>
<evidence type="ECO:0000256" key="5">
    <source>
        <dbReference type="SAM" id="SignalP"/>
    </source>
</evidence>
<dbReference type="RefSeq" id="WP_138098083.1">
    <property type="nucleotide sequence ID" value="NZ_CP040428.1"/>
</dbReference>
<dbReference type="AlphaFoldDB" id="A0A4P8YPK2"/>
<evidence type="ECO:0000256" key="4">
    <source>
        <dbReference type="ARBA" id="ARBA00023263"/>
    </source>
</evidence>
<keyword evidence="3 5" id="KW-0732">Signal</keyword>
<evidence type="ECO:0000313" key="8">
    <source>
        <dbReference type="Proteomes" id="UP000302163"/>
    </source>
</evidence>
<feature type="chain" id="PRO_5020870837" evidence="5">
    <location>
        <begin position="28"/>
        <end position="196"/>
    </location>
</feature>
<dbReference type="InterPro" id="IPR036937">
    <property type="entry name" value="Adhesion_dom_fimbrial_sf"/>
</dbReference>
<dbReference type="Gene3D" id="2.60.40.1090">
    <property type="entry name" value="Fimbrial-type adhesion domain"/>
    <property type="match status" value="1"/>
</dbReference>
<dbReference type="SUPFAM" id="SSF49401">
    <property type="entry name" value="Bacterial adhesins"/>
    <property type="match status" value="1"/>
</dbReference>
<keyword evidence="8" id="KW-1185">Reference proteome</keyword>
<feature type="signal peptide" evidence="5">
    <location>
        <begin position="1"/>
        <end position="27"/>
    </location>
</feature>
<dbReference type="PANTHER" id="PTHR33420">
    <property type="entry name" value="FIMBRIAL SUBUNIT ELFA-RELATED"/>
    <property type="match status" value="1"/>
</dbReference>
<evidence type="ECO:0000313" key="7">
    <source>
        <dbReference type="EMBL" id="QCT21928.1"/>
    </source>
</evidence>
<evidence type="ECO:0000256" key="2">
    <source>
        <dbReference type="ARBA" id="ARBA00006671"/>
    </source>
</evidence>
<dbReference type="GO" id="GO:0043709">
    <property type="term" value="P:cell adhesion involved in single-species biofilm formation"/>
    <property type="evidence" value="ECO:0007669"/>
    <property type="project" value="TreeGrafter"/>
</dbReference>
<protein>
    <submittedName>
        <fullName evidence="7">Type 1 fimbrial protein</fullName>
    </submittedName>
</protein>
<comment type="similarity">
    <text evidence="2">Belongs to the fimbrial protein family.</text>
</comment>
<evidence type="ECO:0000259" key="6">
    <source>
        <dbReference type="Pfam" id="PF00419"/>
    </source>
</evidence>
<organism evidence="7 8">
    <name type="scientific">Jejubacter calystegiae</name>
    <dbReference type="NCBI Taxonomy" id="2579935"/>
    <lineage>
        <taxon>Bacteria</taxon>
        <taxon>Pseudomonadati</taxon>
        <taxon>Pseudomonadota</taxon>
        <taxon>Gammaproteobacteria</taxon>
        <taxon>Enterobacterales</taxon>
        <taxon>Enterobacteriaceae</taxon>
        <taxon>Jejubacter</taxon>
    </lineage>
</organism>
<dbReference type="PANTHER" id="PTHR33420:SF3">
    <property type="entry name" value="FIMBRIAL SUBUNIT ELFA"/>
    <property type="match status" value="1"/>
</dbReference>
<dbReference type="InterPro" id="IPR050263">
    <property type="entry name" value="Bact_Fimbrial_Adh_Pro"/>
</dbReference>
<sequence length="196" mass="20417">MFNVKKTLLAVFVGSSLMISGTTFSVASEISPMNVNPGSEAGTQGTGGVVNFIGEITDVSCDITPGSKSQTVDLGKWAASYFPDNKESTQTPFQIRVENCPESVSTVAVLFDGEKDAADGSLLAVTGGATGVGVKLYEEDRSSSIKIGSVSEAMNVTQSEDGGEATLTFYADYRADGQPISVGHANAVSNFVMVYN</sequence>
<feature type="domain" description="Fimbrial-type adhesion" evidence="6">
    <location>
        <begin position="51"/>
        <end position="195"/>
    </location>
</feature>
<name>A0A4P8YPK2_9ENTR</name>
<evidence type="ECO:0000256" key="1">
    <source>
        <dbReference type="ARBA" id="ARBA00004561"/>
    </source>
</evidence>
<dbReference type="EMBL" id="CP040428">
    <property type="protein sequence ID" value="QCT21928.1"/>
    <property type="molecule type" value="Genomic_DNA"/>
</dbReference>
<dbReference type="Pfam" id="PF00419">
    <property type="entry name" value="Fimbrial"/>
    <property type="match status" value="1"/>
</dbReference>
<dbReference type="KEGG" id="izh:FEM41_20860"/>
<proteinExistence type="inferred from homology"/>
<dbReference type="GO" id="GO:0009289">
    <property type="term" value="C:pilus"/>
    <property type="evidence" value="ECO:0007669"/>
    <property type="project" value="UniProtKB-SubCell"/>
</dbReference>
<evidence type="ECO:0000256" key="3">
    <source>
        <dbReference type="ARBA" id="ARBA00022729"/>
    </source>
</evidence>
<dbReference type="Proteomes" id="UP000302163">
    <property type="component" value="Chromosome"/>
</dbReference>
<reference evidence="7 8" key="1">
    <citation type="submission" date="2019-05" db="EMBL/GenBank/DDBJ databases">
        <title>Complete genome sequence of Izhakiella calystegiae KSNA2, an endophyte isolated from beach morning glory (Calystegia soldanella).</title>
        <authorList>
            <person name="Jiang L."/>
            <person name="Jeong J.C."/>
            <person name="Kim C.Y."/>
            <person name="Kim D.H."/>
            <person name="Kim S.W."/>
            <person name="Lee j."/>
        </authorList>
    </citation>
    <scope>NUCLEOTIDE SEQUENCE [LARGE SCALE GENOMIC DNA]</scope>
    <source>
        <strain evidence="7 8">KSNA2</strain>
    </source>
</reference>
<dbReference type="OrthoDB" id="6466381at2"/>
<dbReference type="InterPro" id="IPR008966">
    <property type="entry name" value="Adhesion_dom_sf"/>
</dbReference>
<gene>
    <name evidence="7" type="ORF">FEM41_20860</name>
</gene>
<dbReference type="InterPro" id="IPR000259">
    <property type="entry name" value="Adhesion_dom_fimbrial"/>
</dbReference>
<comment type="subcellular location">
    <subcellularLocation>
        <location evidence="1">Fimbrium</location>
    </subcellularLocation>
</comment>
<keyword evidence="4" id="KW-0281">Fimbrium</keyword>